<evidence type="ECO:0000256" key="8">
    <source>
        <dbReference type="ARBA" id="ARBA00023040"/>
    </source>
</evidence>
<dbReference type="GO" id="GO:0016503">
    <property type="term" value="F:pheromone receptor activity"/>
    <property type="evidence" value="ECO:0007669"/>
    <property type="project" value="InterPro"/>
</dbReference>
<feature type="transmembrane region" description="Helical" evidence="13">
    <location>
        <begin position="6"/>
        <end position="25"/>
    </location>
</feature>
<organism evidence="15 16">
    <name type="scientific">Ornithorhynchus anatinus</name>
    <name type="common">Duckbill platypus</name>
    <dbReference type="NCBI Taxonomy" id="9258"/>
    <lineage>
        <taxon>Eukaryota</taxon>
        <taxon>Metazoa</taxon>
        <taxon>Chordata</taxon>
        <taxon>Craniata</taxon>
        <taxon>Vertebrata</taxon>
        <taxon>Euteleostomi</taxon>
        <taxon>Mammalia</taxon>
        <taxon>Monotremata</taxon>
        <taxon>Ornithorhynchidae</taxon>
        <taxon>Ornithorhynchus</taxon>
    </lineage>
</organism>
<accession>F6Q3P8</accession>
<dbReference type="KEGG" id="oaa:100310915"/>
<feature type="transmembrane region" description="Helical" evidence="13">
    <location>
        <begin position="261"/>
        <end position="281"/>
    </location>
</feature>
<dbReference type="Ensembl" id="ENSOANT00000010721.2">
    <property type="protein sequence ID" value="ENSOANP00000010719.2"/>
    <property type="gene ID" value="ENSOANG00000006713.3"/>
</dbReference>
<evidence type="ECO:0000256" key="10">
    <source>
        <dbReference type="ARBA" id="ARBA00023170"/>
    </source>
</evidence>
<feature type="transmembrane region" description="Helical" evidence="13">
    <location>
        <begin position="87"/>
        <end position="104"/>
    </location>
</feature>
<dbReference type="RefSeq" id="NP_001240573.2">
    <property type="nucleotide sequence ID" value="NM_001253644.2"/>
</dbReference>
<comment type="similarity">
    <text evidence="3 13">Belongs to the G-protein coupled receptor 1 family.</text>
</comment>
<name>F6Q3P8_ORNAN</name>
<dbReference type="FunFam" id="1.20.1070.10:FF:000033">
    <property type="entry name" value="Vomeronasal type-1 receptor"/>
    <property type="match status" value="1"/>
</dbReference>
<dbReference type="Proteomes" id="UP000002279">
    <property type="component" value="Chromosome X5"/>
</dbReference>
<comment type="subcellular location">
    <subcellularLocation>
        <location evidence="2 13">Cell membrane</location>
        <topology evidence="2 13">Multi-pass membrane protein</topology>
    </subcellularLocation>
</comment>
<keyword evidence="11" id="KW-0325">Glycoprotein</keyword>
<dbReference type="CTD" id="100310915"/>
<dbReference type="PROSITE" id="PS50262">
    <property type="entry name" value="G_PROTEIN_RECEP_F1_2"/>
    <property type="match status" value="1"/>
</dbReference>
<keyword evidence="10 13" id="KW-0675">Receptor</keyword>
<feature type="transmembrane region" description="Helical" evidence="13">
    <location>
        <begin position="124"/>
        <end position="144"/>
    </location>
</feature>
<proteinExistence type="inferred from homology"/>
<keyword evidence="12 13" id="KW-0807">Transducer</keyword>
<evidence type="ECO:0000256" key="11">
    <source>
        <dbReference type="ARBA" id="ARBA00023180"/>
    </source>
</evidence>
<evidence type="ECO:0000256" key="13">
    <source>
        <dbReference type="RuleBase" id="RU364061"/>
    </source>
</evidence>
<dbReference type="InterPro" id="IPR004072">
    <property type="entry name" value="Vmron_rcpt_1"/>
</dbReference>
<dbReference type="PANTHER" id="PTHR24062">
    <property type="entry name" value="VOMERONASAL TYPE-1 RECEPTOR"/>
    <property type="match status" value="1"/>
</dbReference>
<evidence type="ECO:0000256" key="9">
    <source>
        <dbReference type="ARBA" id="ARBA00023136"/>
    </source>
</evidence>
<reference evidence="15" key="2">
    <citation type="submission" date="2025-08" db="UniProtKB">
        <authorList>
            <consortium name="Ensembl"/>
        </authorList>
    </citation>
    <scope>IDENTIFICATION</scope>
    <source>
        <strain evidence="15">Glennie</strain>
    </source>
</reference>
<dbReference type="Pfam" id="PF03402">
    <property type="entry name" value="V1R"/>
    <property type="match status" value="1"/>
</dbReference>
<evidence type="ECO:0000313" key="15">
    <source>
        <dbReference type="Ensembl" id="ENSOANP00000010719.2"/>
    </source>
</evidence>
<evidence type="ECO:0000256" key="1">
    <source>
        <dbReference type="ARBA" id="ARBA00003878"/>
    </source>
</evidence>
<dbReference type="SUPFAM" id="SSF81321">
    <property type="entry name" value="Family A G protein-coupled receptor-like"/>
    <property type="match status" value="1"/>
</dbReference>
<dbReference type="InParanoid" id="F6Q3P8"/>
<feature type="transmembrane region" description="Helical" evidence="13">
    <location>
        <begin position="230"/>
        <end position="255"/>
    </location>
</feature>
<reference evidence="15" key="3">
    <citation type="submission" date="2025-09" db="UniProtKB">
        <authorList>
            <consortium name="Ensembl"/>
        </authorList>
    </citation>
    <scope>IDENTIFICATION</scope>
    <source>
        <strain evidence="15">Glennie</strain>
    </source>
</reference>
<keyword evidence="6 13" id="KW-0812">Transmembrane</keyword>
<reference evidence="15 16" key="1">
    <citation type="journal article" date="2008" name="Nature">
        <title>Genome analysis of the platypus reveals unique signatures of evolution.</title>
        <authorList>
            <person name="Warren W.C."/>
            <person name="Hillier L.W."/>
            <person name="Marshall Graves J.A."/>
            <person name="Birney E."/>
            <person name="Ponting C.P."/>
            <person name="Grutzner F."/>
            <person name="Belov K."/>
            <person name="Miller W."/>
            <person name="Clarke L."/>
            <person name="Chinwalla A.T."/>
            <person name="Yang S.P."/>
            <person name="Heger A."/>
            <person name="Locke D.P."/>
            <person name="Miethke P."/>
            <person name="Waters P.D."/>
            <person name="Veyrunes F."/>
            <person name="Fulton L."/>
            <person name="Fulton B."/>
            <person name="Graves T."/>
            <person name="Wallis J."/>
            <person name="Puente X.S."/>
            <person name="Lopez-Otin C."/>
            <person name="Ordonez G.R."/>
            <person name="Eichler E.E."/>
            <person name="Chen L."/>
            <person name="Cheng Z."/>
            <person name="Deakin J.E."/>
            <person name="Alsop A."/>
            <person name="Thompson K."/>
            <person name="Kirby P."/>
            <person name="Papenfuss A.T."/>
            <person name="Wakefield M.J."/>
            <person name="Olender T."/>
            <person name="Lancet D."/>
            <person name="Huttley G.A."/>
            <person name="Smit A.F."/>
            <person name="Pask A."/>
            <person name="Temple-Smith P."/>
            <person name="Batzer M.A."/>
            <person name="Walker J.A."/>
            <person name="Konkel M.K."/>
            <person name="Harris R.S."/>
            <person name="Whittington C.M."/>
            <person name="Wong E.S."/>
            <person name="Gemmell N.J."/>
            <person name="Buschiazzo E."/>
            <person name="Vargas Jentzsch I.M."/>
            <person name="Merkel A."/>
            <person name="Schmitz J."/>
            <person name="Zemann A."/>
            <person name="Churakov G."/>
            <person name="Kriegs J.O."/>
            <person name="Brosius J."/>
            <person name="Murchison E.P."/>
            <person name="Sachidanandam R."/>
            <person name="Smith C."/>
            <person name="Hannon G.J."/>
            <person name="Tsend-Ayush E."/>
            <person name="McMillan D."/>
            <person name="Attenborough R."/>
            <person name="Rens W."/>
            <person name="Ferguson-Smith M."/>
            <person name="Lefevre C.M."/>
            <person name="Sharp J.A."/>
            <person name="Nicholas K.R."/>
            <person name="Ray D.A."/>
            <person name="Kube M."/>
            <person name="Reinhardt R."/>
            <person name="Pringle T.H."/>
            <person name="Taylor J."/>
            <person name="Jones R.C."/>
            <person name="Nixon B."/>
            <person name="Dacheux J.L."/>
            <person name="Niwa H."/>
            <person name="Sekita Y."/>
            <person name="Huang X."/>
            <person name="Stark A."/>
            <person name="Kheradpour P."/>
            <person name="Kellis M."/>
            <person name="Flicek P."/>
            <person name="Chen Y."/>
            <person name="Webber C."/>
            <person name="Hardison R."/>
            <person name="Nelson J."/>
            <person name="Hallsworth-Pepin K."/>
            <person name="Delehaunty K."/>
            <person name="Markovic C."/>
            <person name="Minx P."/>
            <person name="Feng Y."/>
            <person name="Kremitzki C."/>
            <person name="Mitreva M."/>
            <person name="Glasscock J."/>
            <person name="Wylie T."/>
            <person name="Wohldmann P."/>
            <person name="Thiru P."/>
            <person name="Nhan M.N."/>
            <person name="Pohl C.S."/>
            <person name="Smith S.M."/>
            <person name="Hou S."/>
            <person name="Nefedov M."/>
            <person name="de Jong P.J."/>
            <person name="Renfree M.B."/>
            <person name="Mardis E.R."/>
            <person name="Wilson R.K."/>
        </authorList>
    </citation>
    <scope>NUCLEOTIDE SEQUENCE [LARGE SCALE GENOMIC DNA]</scope>
    <source>
        <strain evidence="15 16">Glennie</strain>
    </source>
</reference>
<dbReference type="HOGENOM" id="CLU_058641_0_1_1"/>
<dbReference type="InterPro" id="IPR017452">
    <property type="entry name" value="GPCR_Rhodpsn_7TM"/>
</dbReference>
<evidence type="ECO:0000256" key="2">
    <source>
        <dbReference type="ARBA" id="ARBA00004651"/>
    </source>
</evidence>
<dbReference type="GO" id="GO:0005886">
    <property type="term" value="C:plasma membrane"/>
    <property type="evidence" value="ECO:0000318"/>
    <property type="project" value="GO_Central"/>
</dbReference>
<feature type="domain" description="G-protein coupled receptors family 1 profile" evidence="14">
    <location>
        <begin position="14"/>
        <end position="280"/>
    </location>
</feature>
<evidence type="ECO:0000256" key="5">
    <source>
        <dbReference type="ARBA" id="ARBA00022507"/>
    </source>
</evidence>
<evidence type="ECO:0000256" key="7">
    <source>
        <dbReference type="ARBA" id="ARBA00022989"/>
    </source>
</evidence>
<evidence type="ECO:0000313" key="16">
    <source>
        <dbReference type="Proteomes" id="UP000002279"/>
    </source>
</evidence>
<dbReference type="GO" id="GO:0005550">
    <property type="term" value="F:pheromone binding"/>
    <property type="evidence" value="ECO:0000318"/>
    <property type="project" value="GO_Central"/>
</dbReference>
<evidence type="ECO:0000259" key="14">
    <source>
        <dbReference type="PROSITE" id="PS50262"/>
    </source>
</evidence>
<dbReference type="AlphaFoldDB" id="F6Q3P8"/>
<sequence length="305" mass="34278">MIFFLAQTGFGLLGNSTLLILYINIFISHPHQKKSTHLILTHLTMANTVMLLTQCAPGVVMAFGLKTLIGTIWCQIILYIRRVARGLSICTMCLSVFQAIFISPNTSHWAWLKPRASRCILPSFLFFWILNLLVDMNLVLKIVIGIKNFSTTVSVYRSQSCSTAMRGSDLNNGAFLSLMTMRDHFSVFLMSSTSGYMVMVLQQHQKQVQHIHSTSLSPKSSAAAKATQTILLLVISFVCFYCINSSLNLIMYSLLENDLRLYDMVLILGACYTFICPFILISKDPRILSILGILKKMRNHLSPGF</sequence>
<evidence type="ECO:0000256" key="4">
    <source>
        <dbReference type="ARBA" id="ARBA00022475"/>
    </source>
</evidence>
<evidence type="ECO:0000256" key="12">
    <source>
        <dbReference type="ARBA" id="ARBA00023224"/>
    </source>
</evidence>
<feature type="transmembrane region" description="Helical" evidence="13">
    <location>
        <begin position="59"/>
        <end position="80"/>
    </location>
</feature>
<comment type="function">
    <text evidence="1">Putative pheromone receptor.</text>
</comment>
<dbReference type="OMA" id="TMANTVM"/>
<keyword evidence="16" id="KW-1185">Reference proteome</keyword>
<dbReference type="GeneID" id="100310915"/>
<keyword evidence="9 13" id="KW-0472">Membrane</keyword>
<gene>
    <name evidence="15" type="primary">ORNANAV1R3252</name>
</gene>
<keyword evidence="4 13" id="KW-1003">Cell membrane</keyword>
<evidence type="ECO:0000256" key="3">
    <source>
        <dbReference type="ARBA" id="ARBA00010663"/>
    </source>
</evidence>
<keyword evidence="5 13" id="KW-0589">Pheromone response</keyword>
<evidence type="ECO:0000256" key="6">
    <source>
        <dbReference type="ARBA" id="ARBA00022692"/>
    </source>
</evidence>
<dbReference type="GO" id="GO:0019236">
    <property type="term" value="P:response to pheromone"/>
    <property type="evidence" value="ECO:0007669"/>
    <property type="project" value="UniProtKB-KW"/>
</dbReference>
<protein>
    <recommendedName>
        <fullName evidence="13">Vomeronasal type-1 receptor</fullName>
    </recommendedName>
</protein>
<keyword evidence="8 13" id="KW-0297">G-protein coupled receptor</keyword>
<dbReference type="GeneTree" id="ENSGT00960000186612"/>
<dbReference type="PRINTS" id="PR01534">
    <property type="entry name" value="VOMERONASL1R"/>
</dbReference>
<dbReference type="OrthoDB" id="9606139at2759"/>
<dbReference type="GO" id="GO:0007606">
    <property type="term" value="P:sensory perception of chemical stimulus"/>
    <property type="evidence" value="ECO:0007669"/>
    <property type="project" value="UniProtKB-ARBA"/>
</dbReference>
<dbReference type="Gene3D" id="1.20.1070.10">
    <property type="entry name" value="Rhodopsin 7-helix transmembrane proteins"/>
    <property type="match status" value="1"/>
</dbReference>
<keyword evidence="7 13" id="KW-1133">Transmembrane helix</keyword>
<dbReference type="Bgee" id="ENSOANG00000006713">
    <property type="expression patterns" value="Expressed in testis"/>
</dbReference>